<protein>
    <submittedName>
        <fullName evidence="1">Nitroreductase/quinone reductase family protein</fullName>
    </submittedName>
</protein>
<reference evidence="1 2" key="1">
    <citation type="submission" date="2024-03" db="EMBL/GenBank/DDBJ databases">
        <title>Draft genome sequence of Pseudonocardia sp. DW16-2.</title>
        <authorList>
            <person name="Duangmal K."/>
        </authorList>
    </citation>
    <scope>NUCLEOTIDE SEQUENCE [LARGE SCALE GENOMIC DNA]</scope>
    <source>
        <strain evidence="1 2">DW16-2</strain>
    </source>
</reference>
<dbReference type="Proteomes" id="UP001364211">
    <property type="component" value="Unassembled WGS sequence"/>
</dbReference>
<dbReference type="Pfam" id="PF04075">
    <property type="entry name" value="F420H2_quin_red"/>
    <property type="match status" value="1"/>
</dbReference>
<dbReference type="InterPro" id="IPR012349">
    <property type="entry name" value="Split_barrel_FMN-bd"/>
</dbReference>
<evidence type="ECO:0000313" key="2">
    <source>
        <dbReference type="Proteomes" id="UP001364211"/>
    </source>
</evidence>
<proteinExistence type="predicted"/>
<dbReference type="Gene3D" id="2.30.110.10">
    <property type="entry name" value="Electron Transport, Fmn-binding Protein, Chain A"/>
    <property type="match status" value="1"/>
</dbReference>
<accession>A0ABU8T328</accession>
<dbReference type="InterPro" id="IPR004378">
    <property type="entry name" value="F420H2_quin_Rdtase"/>
</dbReference>
<keyword evidence="2" id="KW-1185">Reference proteome</keyword>
<organism evidence="1 2">
    <name type="scientific">Pseudonocardia spirodelae</name>
    <dbReference type="NCBI Taxonomy" id="3133431"/>
    <lineage>
        <taxon>Bacteria</taxon>
        <taxon>Bacillati</taxon>
        <taxon>Actinomycetota</taxon>
        <taxon>Actinomycetes</taxon>
        <taxon>Pseudonocardiales</taxon>
        <taxon>Pseudonocardiaceae</taxon>
        <taxon>Pseudonocardia</taxon>
    </lineage>
</organism>
<dbReference type="RefSeq" id="WP_340286563.1">
    <property type="nucleotide sequence ID" value="NZ_JBBJUP010000003.1"/>
</dbReference>
<comment type="caution">
    <text evidence="1">The sequence shown here is derived from an EMBL/GenBank/DDBJ whole genome shotgun (WGS) entry which is preliminary data.</text>
</comment>
<name>A0ABU8T328_9PSEU</name>
<dbReference type="EMBL" id="JBBJUP010000003">
    <property type="protein sequence ID" value="MEJ8278354.1"/>
    <property type="molecule type" value="Genomic_DNA"/>
</dbReference>
<gene>
    <name evidence="1" type="ORF">WJX68_05380</name>
</gene>
<sequence length="147" mass="15213">MSRDYRAPGPLVRRVLNPLVGALARRGLAPGDTAVLAVRGRRSGTLHTTPLTPVEVDGTRHLISPRGETDWVRNLRAAGGAAELRSGGRTEPVAATELDTAAAVPVLRAYLDGLGRAAAVLFDDVAPGASDAELAAAAPRHPVFALA</sequence>
<evidence type="ECO:0000313" key="1">
    <source>
        <dbReference type="EMBL" id="MEJ8278354.1"/>
    </source>
</evidence>